<dbReference type="EMBL" id="MZGX01000020">
    <property type="protein sequence ID" value="OPX43135.1"/>
    <property type="molecule type" value="Genomic_DNA"/>
</dbReference>
<evidence type="ECO:0000256" key="10">
    <source>
        <dbReference type="NCBIfam" id="TIGR00036"/>
    </source>
</evidence>
<evidence type="ECO:0000256" key="3">
    <source>
        <dbReference type="ARBA" id="ARBA00022605"/>
    </source>
</evidence>
<dbReference type="GO" id="GO:0050661">
    <property type="term" value="F:NADP binding"/>
    <property type="evidence" value="ECO:0007669"/>
    <property type="project" value="UniProtKB-UniRule"/>
</dbReference>
<dbReference type="InterPro" id="IPR023940">
    <property type="entry name" value="DHDPR_bac"/>
</dbReference>
<dbReference type="GO" id="GO:0005829">
    <property type="term" value="C:cytosol"/>
    <property type="evidence" value="ECO:0007669"/>
    <property type="project" value="TreeGrafter"/>
</dbReference>
<dbReference type="HAMAP" id="MF_00102">
    <property type="entry name" value="DapB"/>
    <property type="match status" value="1"/>
</dbReference>
<dbReference type="GO" id="GO:0009089">
    <property type="term" value="P:lysine biosynthetic process via diaminopimelate"/>
    <property type="evidence" value="ECO:0007669"/>
    <property type="project" value="UniProtKB-UniRule"/>
</dbReference>
<comment type="similarity">
    <text evidence="1 9">Belongs to the DapB family.</text>
</comment>
<comment type="function">
    <text evidence="9">Catalyzes the conversion of 4-hydroxy-tetrahydrodipicolinate (HTPA) to tetrahydrodipicolinate.</text>
</comment>
<dbReference type="NCBIfam" id="TIGR00036">
    <property type="entry name" value="dapB"/>
    <property type="match status" value="1"/>
</dbReference>
<dbReference type="UniPathway" id="UPA00034">
    <property type="reaction ID" value="UER00018"/>
</dbReference>
<evidence type="ECO:0000256" key="5">
    <source>
        <dbReference type="ARBA" id="ARBA00022915"/>
    </source>
</evidence>
<feature type="binding site" evidence="9">
    <location>
        <begin position="110"/>
        <end position="113"/>
    </location>
    <ligand>
        <name>NAD(+)</name>
        <dbReference type="ChEBI" id="CHEBI:57540"/>
    </ligand>
</feature>
<dbReference type="GO" id="GO:0008839">
    <property type="term" value="F:4-hydroxy-tetrahydrodipicolinate reductase"/>
    <property type="evidence" value="ECO:0007669"/>
    <property type="project" value="UniProtKB-UniRule"/>
</dbReference>
<feature type="active site" description="Proton donor/acceptor" evidence="9">
    <location>
        <position position="143"/>
    </location>
</feature>
<feature type="domain" description="Dihydrodipicolinate reductase C-terminal" evidence="12">
    <location>
        <begin position="116"/>
        <end position="249"/>
    </location>
</feature>
<dbReference type="InterPro" id="IPR022664">
    <property type="entry name" value="DapB_N_CS"/>
</dbReference>
<keyword evidence="14" id="KW-1185">Reference proteome</keyword>
<dbReference type="FunFam" id="3.30.360.10:FF:000004">
    <property type="entry name" value="4-hydroxy-tetrahydrodipicolinate reductase"/>
    <property type="match status" value="1"/>
</dbReference>
<dbReference type="InterPro" id="IPR000846">
    <property type="entry name" value="DapB_N"/>
</dbReference>
<dbReference type="OrthoDB" id="9790352at2"/>
<evidence type="ECO:0000256" key="8">
    <source>
        <dbReference type="ARBA" id="ARBA00023154"/>
    </source>
</evidence>
<evidence type="ECO:0000256" key="1">
    <source>
        <dbReference type="ARBA" id="ARBA00006642"/>
    </source>
</evidence>
<dbReference type="EC" id="1.17.1.8" evidence="9 10"/>
<keyword evidence="4 9" id="KW-0521">NADP</keyword>
<keyword evidence="2 9" id="KW-0963">Cytoplasm</keyword>
<dbReference type="Gene3D" id="3.30.360.10">
    <property type="entry name" value="Dihydrodipicolinate Reductase, domain 2"/>
    <property type="match status" value="1"/>
</dbReference>
<organism evidence="13 14">
    <name type="scientific">Ruminiclostridium hungatei</name>
    <name type="common">Clostridium hungatei</name>
    <dbReference type="NCBI Taxonomy" id="48256"/>
    <lineage>
        <taxon>Bacteria</taxon>
        <taxon>Bacillati</taxon>
        <taxon>Bacillota</taxon>
        <taxon>Clostridia</taxon>
        <taxon>Eubacteriales</taxon>
        <taxon>Oscillospiraceae</taxon>
        <taxon>Ruminiclostridium</taxon>
    </lineage>
</organism>
<feature type="binding site" evidence="9">
    <location>
        <position position="37"/>
    </location>
    <ligand>
        <name>NAD(+)</name>
        <dbReference type="ChEBI" id="CHEBI:57540"/>
    </ligand>
</feature>
<comment type="caution">
    <text evidence="9">Was originally thought to be a dihydrodipicolinate reductase (DHDPR), catalyzing the conversion of dihydrodipicolinate to tetrahydrodipicolinate. However, it was shown in E.coli that the substrate of the enzymatic reaction is not dihydrodipicolinate (DHDP) but in fact (2S,4S)-4-hydroxy-2,3,4,5-tetrahydrodipicolinic acid (HTPA), the product released by the DapA-catalyzed reaction.</text>
</comment>
<evidence type="ECO:0000313" key="13">
    <source>
        <dbReference type="EMBL" id="OPX43135.1"/>
    </source>
</evidence>
<gene>
    <name evidence="13" type="primary">dapB_2</name>
    <name evidence="9" type="synonym">dapB</name>
    <name evidence="13" type="ORF">CLHUN_28830</name>
</gene>
<evidence type="ECO:0000259" key="11">
    <source>
        <dbReference type="Pfam" id="PF01113"/>
    </source>
</evidence>
<dbReference type="GO" id="GO:0019877">
    <property type="term" value="P:diaminopimelate biosynthetic process"/>
    <property type="evidence" value="ECO:0007669"/>
    <property type="project" value="UniProtKB-UniRule"/>
</dbReference>
<dbReference type="InterPro" id="IPR036291">
    <property type="entry name" value="NAD(P)-bd_dom_sf"/>
</dbReference>
<dbReference type="AlphaFoldDB" id="A0A1V4SI43"/>
<comment type="caution">
    <text evidence="13">The sequence shown here is derived from an EMBL/GenBank/DDBJ whole genome shotgun (WGS) entry which is preliminary data.</text>
</comment>
<feature type="binding site" evidence="9">
    <location>
        <begin position="85"/>
        <end position="87"/>
    </location>
    <ligand>
        <name>NAD(+)</name>
        <dbReference type="ChEBI" id="CHEBI:57540"/>
    </ligand>
</feature>
<evidence type="ECO:0000256" key="2">
    <source>
        <dbReference type="ARBA" id="ARBA00022490"/>
    </source>
</evidence>
<accession>A0A1V4SI43</accession>
<evidence type="ECO:0000256" key="9">
    <source>
        <dbReference type="HAMAP-Rule" id="MF_00102"/>
    </source>
</evidence>
<dbReference type="GO" id="GO:0016726">
    <property type="term" value="F:oxidoreductase activity, acting on CH or CH2 groups, NAD or NADP as acceptor"/>
    <property type="evidence" value="ECO:0007669"/>
    <property type="project" value="UniProtKB-UniRule"/>
</dbReference>
<comment type="caution">
    <text evidence="9">Lacks conserved residue(s) required for the propagation of feature annotation.</text>
</comment>
<comment type="catalytic activity">
    <reaction evidence="9">
        <text>(S)-2,3,4,5-tetrahydrodipicolinate + NADP(+) + H2O = (2S,4S)-4-hydroxy-2,3,4,5-tetrahydrodipicolinate + NADPH + H(+)</text>
        <dbReference type="Rhea" id="RHEA:35331"/>
        <dbReference type="ChEBI" id="CHEBI:15377"/>
        <dbReference type="ChEBI" id="CHEBI:15378"/>
        <dbReference type="ChEBI" id="CHEBI:16845"/>
        <dbReference type="ChEBI" id="CHEBI:57783"/>
        <dbReference type="ChEBI" id="CHEBI:58349"/>
        <dbReference type="ChEBI" id="CHEBI:67139"/>
        <dbReference type="EC" id="1.17.1.8"/>
    </reaction>
</comment>
<feature type="binding site" evidence="9">
    <location>
        <begin position="153"/>
        <end position="154"/>
    </location>
    <ligand>
        <name>(S)-2,3,4,5-tetrahydrodipicolinate</name>
        <dbReference type="ChEBI" id="CHEBI:16845"/>
    </ligand>
</feature>
<dbReference type="Proteomes" id="UP000191554">
    <property type="component" value="Unassembled WGS sequence"/>
</dbReference>
<comment type="subcellular location">
    <subcellularLocation>
        <location evidence="9">Cytoplasm</location>
    </subcellularLocation>
</comment>
<feature type="active site" description="Proton donor" evidence="9">
    <location>
        <position position="147"/>
    </location>
</feature>
<evidence type="ECO:0000256" key="4">
    <source>
        <dbReference type="ARBA" id="ARBA00022857"/>
    </source>
</evidence>
<dbReference type="RefSeq" id="WP_080065337.1">
    <property type="nucleotide sequence ID" value="NZ_MZGX01000020.1"/>
</dbReference>
<dbReference type="PROSITE" id="PS01298">
    <property type="entry name" value="DAPB"/>
    <property type="match status" value="1"/>
</dbReference>
<dbReference type="CDD" id="cd02274">
    <property type="entry name" value="DHDPR_N"/>
    <property type="match status" value="1"/>
</dbReference>
<dbReference type="Pfam" id="PF05173">
    <property type="entry name" value="DapB_C"/>
    <property type="match status" value="1"/>
</dbReference>
<comment type="pathway">
    <text evidence="9">Amino-acid biosynthesis; L-lysine biosynthesis via DAP pathway; (S)-tetrahydrodipicolinate from L-aspartate: step 4/4.</text>
</comment>
<comment type="catalytic activity">
    <reaction evidence="9">
        <text>(S)-2,3,4,5-tetrahydrodipicolinate + NAD(+) + H2O = (2S,4S)-4-hydroxy-2,3,4,5-tetrahydrodipicolinate + NADH + H(+)</text>
        <dbReference type="Rhea" id="RHEA:35323"/>
        <dbReference type="ChEBI" id="CHEBI:15377"/>
        <dbReference type="ChEBI" id="CHEBI:15378"/>
        <dbReference type="ChEBI" id="CHEBI:16845"/>
        <dbReference type="ChEBI" id="CHEBI:57540"/>
        <dbReference type="ChEBI" id="CHEBI:57945"/>
        <dbReference type="ChEBI" id="CHEBI:67139"/>
        <dbReference type="EC" id="1.17.1.8"/>
    </reaction>
</comment>
<dbReference type="Pfam" id="PF01113">
    <property type="entry name" value="DapB_N"/>
    <property type="match status" value="1"/>
</dbReference>
<feature type="binding site" evidence="9">
    <location>
        <position position="144"/>
    </location>
    <ligand>
        <name>(S)-2,3,4,5-tetrahydrodipicolinate</name>
        <dbReference type="ChEBI" id="CHEBI:16845"/>
    </ligand>
</feature>
<dbReference type="SUPFAM" id="SSF55347">
    <property type="entry name" value="Glyceraldehyde-3-phosphate dehydrogenase-like, C-terminal domain"/>
    <property type="match status" value="1"/>
</dbReference>
<reference evidence="13 14" key="1">
    <citation type="submission" date="2017-03" db="EMBL/GenBank/DDBJ databases">
        <title>Genome sequence of Clostridium hungatei DSM 14427.</title>
        <authorList>
            <person name="Poehlein A."/>
            <person name="Daniel R."/>
        </authorList>
    </citation>
    <scope>NUCLEOTIDE SEQUENCE [LARGE SCALE GENOMIC DNA]</scope>
    <source>
        <strain evidence="13 14">DSM 14427</strain>
    </source>
</reference>
<dbReference type="InterPro" id="IPR022663">
    <property type="entry name" value="DapB_C"/>
</dbReference>
<dbReference type="PIRSF" id="PIRSF000161">
    <property type="entry name" value="DHPR"/>
    <property type="match status" value="1"/>
</dbReference>
<feature type="domain" description="Dihydrodipicolinate reductase N-terminal" evidence="11">
    <location>
        <begin position="2"/>
        <end position="113"/>
    </location>
</feature>
<keyword evidence="5 9" id="KW-0220">Diaminopimelate biosynthesis</keyword>
<dbReference type="Gene3D" id="3.40.50.720">
    <property type="entry name" value="NAD(P)-binding Rossmann-like Domain"/>
    <property type="match status" value="1"/>
</dbReference>
<protein>
    <recommendedName>
        <fullName evidence="9 10">4-hydroxy-tetrahydrodipicolinate reductase</fullName>
        <shortName evidence="9">HTPA reductase</shortName>
        <ecNumber evidence="9 10">1.17.1.8</ecNumber>
    </recommendedName>
</protein>
<dbReference type="GO" id="GO:0051287">
    <property type="term" value="F:NAD binding"/>
    <property type="evidence" value="ECO:0007669"/>
    <property type="project" value="UniProtKB-UniRule"/>
</dbReference>
<sequence length="254" mass="27550">MINVLLSGCNGKMGQVITRLAQNFNGLKIAAGYDINDNTANPYPVFTSLNQCDARIDVIIDFSNPKAFGGLIEFAQDRNIPLIMATTGLSSEQTQVLKTEVSENIPVFFSANMSLGVNLLIDLVKKAAKVLEGQFDIEIVEKHHNQKIDAPSGTALAIADAINETLLEKCEYTYDRHSRMKKRGKQEIGIHAVRGGTIVGDHSVIFAGTDEIIEINHTATSKEIFAVGALKAALFLAGKNPGLYSMTDLIAEIN</sequence>
<keyword evidence="6 9" id="KW-0560">Oxidoreductase</keyword>
<name>A0A1V4SI43_RUMHU</name>
<dbReference type="PANTHER" id="PTHR20836">
    <property type="entry name" value="DIHYDRODIPICOLINATE REDUCTASE"/>
    <property type="match status" value="1"/>
</dbReference>
<evidence type="ECO:0000259" key="12">
    <source>
        <dbReference type="Pfam" id="PF05173"/>
    </source>
</evidence>
<evidence type="ECO:0000256" key="6">
    <source>
        <dbReference type="ARBA" id="ARBA00023002"/>
    </source>
</evidence>
<dbReference type="PANTHER" id="PTHR20836:SF7">
    <property type="entry name" value="4-HYDROXY-TETRAHYDRODIPICOLINATE REDUCTASE"/>
    <property type="match status" value="1"/>
</dbReference>
<keyword evidence="3 9" id="KW-0028">Amino-acid biosynthesis</keyword>
<dbReference type="STRING" id="48256.CLHUN_28830"/>
<evidence type="ECO:0000313" key="14">
    <source>
        <dbReference type="Proteomes" id="UP000191554"/>
    </source>
</evidence>
<feature type="binding site" evidence="9">
    <location>
        <begin position="8"/>
        <end position="13"/>
    </location>
    <ligand>
        <name>NAD(+)</name>
        <dbReference type="ChEBI" id="CHEBI:57540"/>
    </ligand>
</feature>
<proteinExistence type="inferred from homology"/>
<comment type="subunit">
    <text evidence="9">Homotetramer.</text>
</comment>
<keyword evidence="7 9" id="KW-0520">NAD</keyword>
<dbReference type="SUPFAM" id="SSF51735">
    <property type="entry name" value="NAD(P)-binding Rossmann-fold domains"/>
    <property type="match status" value="1"/>
</dbReference>
<evidence type="ECO:0000256" key="7">
    <source>
        <dbReference type="ARBA" id="ARBA00023027"/>
    </source>
</evidence>
<keyword evidence="8 9" id="KW-0457">Lysine biosynthesis</keyword>